<dbReference type="NCBIfam" id="TIGR00277">
    <property type="entry name" value="HDIG"/>
    <property type="match status" value="1"/>
</dbReference>
<feature type="transmembrane region" description="Helical" evidence="1">
    <location>
        <begin position="339"/>
        <end position="360"/>
    </location>
</feature>
<name>A0A0A2C195_PROMR</name>
<comment type="caution">
    <text evidence="3">The sequence shown here is derived from an EMBL/GenBank/DDBJ whole genome shotgun (WGS) entry which is preliminary data.</text>
</comment>
<evidence type="ECO:0000313" key="4">
    <source>
        <dbReference type="Proteomes" id="UP000030392"/>
    </source>
</evidence>
<dbReference type="SUPFAM" id="SSF109604">
    <property type="entry name" value="HD-domain/PDEase-like"/>
    <property type="match status" value="1"/>
</dbReference>
<dbReference type="Pfam" id="PF07698">
    <property type="entry name" value="7TM-7TMR_HD"/>
    <property type="match status" value="1"/>
</dbReference>
<keyword evidence="1" id="KW-0812">Transmembrane</keyword>
<dbReference type="Pfam" id="PF07697">
    <property type="entry name" value="7TMR-HDED"/>
    <property type="match status" value="1"/>
</dbReference>
<protein>
    <recommendedName>
        <fullName evidence="2">HD/PDEase domain-containing protein</fullName>
    </recommendedName>
</protein>
<feature type="domain" description="HD/PDEase" evidence="2">
    <location>
        <begin position="485"/>
        <end position="641"/>
    </location>
</feature>
<dbReference type="Pfam" id="PF01966">
    <property type="entry name" value="HD"/>
    <property type="match status" value="1"/>
</dbReference>
<reference evidence="4" key="1">
    <citation type="journal article" date="2014" name="Sci. Data">
        <title>Genomes of diverse isolates of the marine cyanobacterium Prochlorococcus.</title>
        <authorList>
            <person name="Biller S."/>
            <person name="Berube P."/>
            <person name="Thompson J."/>
            <person name="Kelly L."/>
            <person name="Roggensack S."/>
            <person name="Awad L."/>
            <person name="Roache-Johnson K."/>
            <person name="Ding H."/>
            <person name="Giovannoni S.J."/>
            <person name="Moore L.R."/>
            <person name="Chisholm S.W."/>
        </authorList>
    </citation>
    <scope>NUCLEOTIDE SEQUENCE [LARGE SCALE GENOMIC DNA]</scope>
    <source>
        <strain evidence="4">PAC1</strain>
    </source>
</reference>
<dbReference type="InterPro" id="IPR052722">
    <property type="entry name" value="PgpH_phosphodiesterase"/>
</dbReference>
<proteinExistence type="predicted"/>
<feature type="transmembrane region" description="Helical" evidence="1">
    <location>
        <begin position="395"/>
        <end position="414"/>
    </location>
</feature>
<keyword evidence="1" id="KW-1133">Transmembrane helix</keyword>
<dbReference type="CDD" id="cd00077">
    <property type="entry name" value="HDc"/>
    <property type="match status" value="1"/>
</dbReference>
<dbReference type="PANTHER" id="PTHR36442">
    <property type="entry name" value="CYCLIC-DI-AMP PHOSPHODIESTERASE PGPH"/>
    <property type="match status" value="1"/>
</dbReference>
<accession>A0A0A2C195</accession>
<evidence type="ECO:0000259" key="2">
    <source>
        <dbReference type="SMART" id="SM00471"/>
    </source>
</evidence>
<dbReference type="SMART" id="SM00471">
    <property type="entry name" value="HDc"/>
    <property type="match status" value="1"/>
</dbReference>
<feature type="transmembrane region" description="Helical" evidence="1">
    <location>
        <begin position="372"/>
        <end position="389"/>
    </location>
</feature>
<feature type="transmembrane region" description="Helical" evidence="1">
    <location>
        <begin position="435"/>
        <end position="456"/>
    </location>
</feature>
<dbReference type="Gene3D" id="1.10.3210.10">
    <property type="entry name" value="Hypothetical protein af1432"/>
    <property type="match status" value="1"/>
</dbReference>
<dbReference type="EMBL" id="JNAX01000014">
    <property type="protein sequence ID" value="KGG20058.1"/>
    <property type="molecule type" value="Genomic_DNA"/>
</dbReference>
<evidence type="ECO:0000313" key="3">
    <source>
        <dbReference type="EMBL" id="KGG20058.1"/>
    </source>
</evidence>
<dbReference type="Proteomes" id="UP000030392">
    <property type="component" value="Unassembled WGS sequence"/>
</dbReference>
<dbReference type="InterPro" id="IPR011621">
    <property type="entry name" value="Metal-dep_PHydrolase_7TM_intra"/>
</dbReference>
<evidence type="ECO:0000256" key="1">
    <source>
        <dbReference type="SAM" id="Phobius"/>
    </source>
</evidence>
<sequence length="699" mass="78763">MRNSLAKLPSPQKIWRIWLGSQSPRRPILRWSATDKLGLLMVCLLVAIFSSYKLLAVPDLKPGDIAQVNVIAPRDAKVIDTTDLKEKKQGLKESFVQSIDKNKSSDLEKTVSNKINILRTQEYNNFGIDLSEFNITNPEKDWILNVKDNEWEEWKEEIKNVSKKMLSQGIINTLALDQLNEASSLQLIDLGEKDSPSRSLGAKILSNSFHQKSNLKVDKVKTNILLENLINQEGINTINVKKGSLIARKGKPITSQEFDILEHFNKVSRSPRPLKWLITFSESMGSCGLLLMIMRREKPRLQARHGLLSLTLLLVVQLTKDWLGPIASPMQLILPPTLLLSQGIGTITSLAWMAAASLIWPSSLGESSEVRLIIACIAGSFIAFLGRRMRSRAQVLQIAVFIPFGALLGQWFILNQVIKENNIEFNNISIDPNSLFNETIIISSILMVTILIIPILENTFGLLTRARLMELADQERPLLRRLSREAPGTFEHTLTILSLAEEGARVIGADVDLIRTGALYHDVGKLHAPNWFIENQKDGINPHDEIKNPYKSADILQAHVDEGLKLARKYRLPSPIADFIPEHQGTLKMGYFLHKAKESDPSASEKRFRYKGPIPHSKETGILMLADGCEAALRALDSSSSDKDACKTVRKIIQSRQVDGQLKESSLTRAEIEIILRAFVSVWRRMRHRRLKYPSFNPR</sequence>
<dbReference type="InterPro" id="IPR003607">
    <property type="entry name" value="HD/PDEase_dom"/>
</dbReference>
<gene>
    <name evidence="3" type="ORF">EV03_1522</name>
</gene>
<keyword evidence="1" id="KW-0472">Membrane</keyword>
<dbReference type="PANTHER" id="PTHR36442:SF1">
    <property type="entry name" value="CYCLIC-DI-AMP PHOSPHODIESTERASE PGPH"/>
    <property type="match status" value="1"/>
</dbReference>
<dbReference type="AlphaFoldDB" id="A0A0A2C195"/>
<organism evidence="3 4">
    <name type="scientific">Prochlorococcus marinus str. PAC1</name>
    <dbReference type="NCBI Taxonomy" id="59924"/>
    <lineage>
        <taxon>Bacteria</taxon>
        <taxon>Bacillati</taxon>
        <taxon>Cyanobacteriota</taxon>
        <taxon>Cyanophyceae</taxon>
        <taxon>Synechococcales</taxon>
        <taxon>Prochlorococcaceae</taxon>
        <taxon>Prochlorococcus</taxon>
    </lineage>
</organism>
<dbReference type="InterPro" id="IPR011624">
    <property type="entry name" value="Metal-dep_PHydrolase_7TM_extra"/>
</dbReference>
<dbReference type="InterPro" id="IPR006674">
    <property type="entry name" value="HD_domain"/>
</dbReference>
<dbReference type="InterPro" id="IPR006675">
    <property type="entry name" value="HDIG_dom"/>
</dbReference>